<dbReference type="SMART" id="SM00768">
    <property type="entry name" value="X8"/>
    <property type="match status" value="1"/>
</dbReference>
<keyword evidence="5" id="KW-1185">Reference proteome</keyword>
<feature type="chain" id="PRO_5040178277" description="X8 domain-containing protein" evidence="2">
    <location>
        <begin position="30"/>
        <end position="173"/>
    </location>
</feature>
<dbReference type="OrthoDB" id="1919050at2759"/>
<name>A0A9P0Z6X7_CUSEU</name>
<dbReference type="PANTHER" id="PTHR31044">
    <property type="entry name" value="BETA-1,3 GLUCANASE"/>
    <property type="match status" value="1"/>
</dbReference>
<dbReference type="InterPro" id="IPR044788">
    <property type="entry name" value="X8_dom_prot"/>
</dbReference>
<evidence type="ECO:0000313" key="5">
    <source>
        <dbReference type="Proteomes" id="UP001152484"/>
    </source>
</evidence>
<feature type="signal peptide" evidence="2">
    <location>
        <begin position="1"/>
        <end position="29"/>
    </location>
</feature>
<gene>
    <name evidence="4" type="ORF">CEURO_LOCUS10724</name>
</gene>
<dbReference type="EMBL" id="CAMAPE010000020">
    <property type="protein sequence ID" value="CAH9089100.1"/>
    <property type="molecule type" value="Genomic_DNA"/>
</dbReference>
<sequence>MKQMSKRSWASSLIIAFFALLWTRRQAAAVGNASSWCVARGDADVGSLQSALQWVCGIDSEFCKGIQQTGEPCSPFNNATDLVERASFAFHYYYIKNDMASESCNFENNANVTSQEPNYPGCKFPSYSDGNIINGAPGPNPDVSYSDSIRYGRWVVSMALLFTTLLIQFSDGS</sequence>
<dbReference type="Gene3D" id="1.20.58.1040">
    <property type="match status" value="1"/>
</dbReference>
<accession>A0A9P0Z6X7</accession>
<evidence type="ECO:0000259" key="3">
    <source>
        <dbReference type="SMART" id="SM00768"/>
    </source>
</evidence>
<proteinExistence type="predicted"/>
<dbReference type="PANTHER" id="PTHR31044:SF33">
    <property type="entry name" value="PLASMODESMATA CALLOSE-BINDING PROTEIN 5"/>
    <property type="match status" value="1"/>
</dbReference>
<dbReference type="AlphaFoldDB" id="A0A9P0Z6X7"/>
<keyword evidence="1 2" id="KW-0732">Signal</keyword>
<dbReference type="InterPro" id="IPR012946">
    <property type="entry name" value="X8"/>
</dbReference>
<protein>
    <recommendedName>
        <fullName evidence="3">X8 domain-containing protein</fullName>
    </recommendedName>
</protein>
<dbReference type="Proteomes" id="UP001152484">
    <property type="component" value="Unassembled WGS sequence"/>
</dbReference>
<feature type="domain" description="X8" evidence="3">
    <location>
        <begin position="35"/>
        <end position="124"/>
    </location>
</feature>
<evidence type="ECO:0000313" key="4">
    <source>
        <dbReference type="EMBL" id="CAH9089100.1"/>
    </source>
</evidence>
<comment type="caution">
    <text evidence="4">The sequence shown here is derived from an EMBL/GenBank/DDBJ whole genome shotgun (WGS) entry which is preliminary data.</text>
</comment>
<dbReference type="GO" id="GO:0009506">
    <property type="term" value="C:plasmodesma"/>
    <property type="evidence" value="ECO:0007669"/>
    <property type="project" value="UniProtKB-ARBA"/>
</dbReference>
<evidence type="ECO:0000256" key="2">
    <source>
        <dbReference type="SAM" id="SignalP"/>
    </source>
</evidence>
<reference evidence="4" key="1">
    <citation type="submission" date="2022-07" db="EMBL/GenBank/DDBJ databases">
        <authorList>
            <person name="Macas J."/>
            <person name="Novak P."/>
            <person name="Neumann P."/>
        </authorList>
    </citation>
    <scope>NUCLEOTIDE SEQUENCE</scope>
</reference>
<dbReference type="Pfam" id="PF07983">
    <property type="entry name" value="X8"/>
    <property type="match status" value="1"/>
</dbReference>
<organism evidence="4 5">
    <name type="scientific">Cuscuta europaea</name>
    <name type="common">European dodder</name>
    <dbReference type="NCBI Taxonomy" id="41803"/>
    <lineage>
        <taxon>Eukaryota</taxon>
        <taxon>Viridiplantae</taxon>
        <taxon>Streptophyta</taxon>
        <taxon>Embryophyta</taxon>
        <taxon>Tracheophyta</taxon>
        <taxon>Spermatophyta</taxon>
        <taxon>Magnoliopsida</taxon>
        <taxon>eudicotyledons</taxon>
        <taxon>Gunneridae</taxon>
        <taxon>Pentapetalae</taxon>
        <taxon>asterids</taxon>
        <taxon>lamiids</taxon>
        <taxon>Solanales</taxon>
        <taxon>Convolvulaceae</taxon>
        <taxon>Cuscuteae</taxon>
        <taxon>Cuscuta</taxon>
        <taxon>Cuscuta subgen. Cuscuta</taxon>
    </lineage>
</organism>
<evidence type="ECO:0000256" key="1">
    <source>
        <dbReference type="ARBA" id="ARBA00022729"/>
    </source>
</evidence>